<evidence type="ECO:0000313" key="4">
    <source>
        <dbReference type="Proteomes" id="UP000234882"/>
    </source>
</evidence>
<dbReference type="AlphaFoldDB" id="A0A2K9MJN3"/>
<dbReference type="Proteomes" id="UP000234882">
    <property type="component" value="Plasmid pCBA4604-01"/>
</dbReference>
<dbReference type="SUPFAM" id="SSF110849">
    <property type="entry name" value="ParB/Sulfiredoxin"/>
    <property type="match status" value="1"/>
</dbReference>
<sequence length="378" mass="41945">MTRKRRVFEIDLPVEDDSFPTGKEAGRRGPMAAAIVETADSTRERARIEAEIRAENDALAKEHVRLKRAGLIVDMIPLDSVDTTKLVRDRNPAPDPELAELVDSIREIGLSNPIRVEPSDGGRYELIQGWRRLSAYRRLRDETGDSERWGNIPAGIAARGDALEDLYRRMVDENLVRKDLSFAEMAQLALRYANDPLTGETDAEKAVAILFKSAGYQKRSYIRAFIPLIERLSNILLYPHEIPRALGLALARRIEEQPGVIAALEAEFSGWSDRSAADELSVLRRFSGLEQATSKVGARLGSSPDGLSEIEEDGSDLGAGQGTSGARARMTFQLERPQGKAKCTAANGRLEIRLGRDFTAVDRRRLENAIVQLLDQID</sequence>
<evidence type="ECO:0000256" key="1">
    <source>
        <dbReference type="SAM" id="MobiDB-lite"/>
    </source>
</evidence>
<dbReference type="KEGG" id="paru:CYR75_15580"/>
<dbReference type="CDD" id="cd16405">
    <property type="entry name" value="RepB_like_N"/>
    <property type="match status" value="1"/>
</dbReference>
<reference evidence="3 4" key="1">
    <citation type="submission" date="2017-12" db="EMBL/GenBank/DDBJ databases">
        <title>Genomic analysis of Paracoccus sp. CBA4604.</title>
        <authorList>
            <person name="Roh S.W."/>
            <person name="Kim J.Y."/>
            <person name="Kim J.S."/>
        </authorList>
    </citation>
    <scope>NUCLEOTIDE SEQUENCE [LARGE SCALE GENOMIC DNA]</scope>
    <source>
        <strain evidence="3 4">CBA4604</strain>
        <plasmid evidence="4">pcba4604-01</plasmid>
    </source>
</reference>
<feature type="region of interest" description="Disordered" evidence="1">
    <location>
        <begin position="297"/>
        <end position="324"/>
    </location>
</feature>
<gene>
    <name evidence="3" type="ORF">CYR75_15580</name>
</gene>
<dbReference type="Pfam" id="PF02195">
    <property type="entry name" value="ParB_N"/>
    <property type="match status" value="1"/>
</dbReference>
<protein>
    <submittedName>
        <fullName evidence="3">Replication protein</fullName>
    </submittedName>
</protein>
<dbReference type="Gene3D" id="3.90.1530.30">
    <property type="match status" value="1"/>
</dbReference>
<dbReference type="EMBL" id="CP025584">
    <property type="protein sequence ID" value="AUM75837.1"/>
    <property type="molecule type" value="Genomic_DNA"/>
</dbReference>
<dbReference type="SMART" id="SM00470">
    <property type="entry name" value="ParB"/>
    <property type="match status" value="1"/>
</dbReference>
<feature type="domain" description="ParB-like N-terminal" evidence="2">
    <location>
        <begin position="74"/>
        <end position="175"/>
    </location>
</feature>
<dbReference type="RefSeq" id="WP_101501174.1">
    <property type="nucleotide sequence ID" value="NZ_CP025584.1"/>
</dbReference>
<keyword evidence="3" id="KW-0614">Plasmid</keyword>
<proteinExistence type="predicted"/>
<organism evidence="3 4">
    <name type="scientific">Paracoccus jeotgali</name>
    <dbReference type="NCBI Taxonomy" id="2065379"/>
    <lineage>
        <taxon>Bacteria</taxon>
        <taxon>Pseudomonadati</taxon>
        <taxon>Pseudomonadota</taxon>
        <taxon>Alphaproteobacteria</taxon>
        <taxon>Rhodobacterales</taxon>
        <taxon>Paracoccaceae</taxon>
        <taxon>Paracoccus</taxon>
    </lineage>
</organism>
<dbReference type="PANTHER" id="PTHR33375">
    <property type="entry name" value="CHROMOSOME-PARTITIONING PROTEIN PARB-RELATED"/>
    <property type="match status" value="1"/>
</dbReference>
<evidence type="ECO:0000259" key="2">
    <source>
        <dbReference type="SMART" id="SM00470"/>
    </source>
</evidence>
<accession>A0A2K9MJN3</accession>
<dbReference type="OrthoDB" id="7656008at2"/>
<dbReference type="PANTHER" id="PTHR33375:SF1">
    <property type="entry name" value="CHROMOSOME-PARTITIONING PROTEIN PARB-RELATED"/>
    <property type="match status" value="1"/>
</dbReference>
<dbReference type="GO" id="GO:0007059">
    <property type="term" value="P:chromosome segregation"/>
    <property type="evidence" value="ECO:0007669"/>
    <property type="project" value="TreeGrafter"/>
</dbReference>
<name>A0A2K9MJN3_9RHOB</name>
<dbReference type="InterPro" id="IPR037972">
    <property type="entry name" value="RepB_N"/>
</dbReference>
<keyword evidence="4" id="KW-1185">Reference proteome</keyword>
<dbReference type="InterPro" id="IPR050336">
    <property type="entry name" value="Chromosome_partition/occlusion"/>
</dbReference>
<evidence type="ECO:0000313" key="3">
    <source>
        <dbReference type="EMBL" id="AUM75837.1"/>
    </source>
</evidence>
<geneLocation type="plasmid" evidence="4">
    <name>pcba4604-01</name>
</geneLocation>
<dbReference type="InterPro" id="IPR036086">
    <property type="entry name" value="ParB/Sulfiredoxin_sf"/>
</dbReference>
<dbReference type="GO" id="GO:0005694">
    <property type="term" value="C:chromosome"/>
    <property type="evidence" value="ECO:0007669"/>
    <property type="project" value="TreeGrafter"/>
</dbReference>
<dbReference type="InterPro" id="IPR003115">
    <property type="entry name" value="ParB_N"/>
</dbReference>